<sequence>MMVNKTKKTFRLHFDIVRQRITTPSQQNWVAKLLSYDFDVEYKTGASNRVADALSRRDDVSDFCALSIPVWLEWDALEQSVAEDNELKKIIDQLRNNSGNPSPYSLVNNRLLYNNRIVLPAKSPWIPTLLAEFHSTPMGGHSGAYRTYRRLSASLYWKGMMKQVQKFVADCLVCQKNKYDTMTPAGLLEPLPILTVLTVFG</sequence>
<name>A0ABD0ZY04_CARAN</name>
<dbReference type="Pfam" id="PF17921">
    <property type="entry name" value="Integrase_H2C2"/>
    <property type="match status" value="1"/>
</dbReference>
<comment type="caution">
    <text evidence="2">The sequence shown here is derived from an EMBL/GenBank/DDBJ whole genome shotgun (WGS) entry which is preliminary data.</text>
</comment>
<dbReference type="PANTHER" id="PTHR37984">
    <property type="entry name" value="PROTEIN CBG26694"/>
    <property type="match status" value="1"/>
</dbReference>
<dbReference type="EMBL" id="JBANAX010000643">
    <property type="protein sequence ID" value="KAL1199503.1"/>
    <property type="molecule type" value="Genomic_DNA"/>
</dbReference>
<proteinExistence type="predicted"/>
<evidence type="ECO:0000313" key="2">
    <source>
        <dbReference type="EMBL" id="KAL1199503.1"/>
    </source>
</evidence>
<gene>
    <name evidence="2" type="ORF">V5N11_008723</name>
</gene>
<evidence type="ECO:0000313" key="3">
    <source>
        <dbReference type="Proteomes" id="UP001558713"/>
    </source>
</evidence>
<dbReference type="Proteomes" id="UP001558713">
    <property type="component" value="Unassembled WGS sequence"/>
</dbReference>
<dbReference type="AlphaFoldDB" id="A0ABD0ZY04"/>
<dbReference type="Gene3D" id="1.10.340.70">
    <property type="match status" value="1"/>
</dbReference>
<dbReference type="InterPro" id="IPR041588">
    <property type="entry name" value="Integrase_H2C2"/>
</dbReference>
<feature type="domain" description="Integrase zinc-binding" evidence="1">
    <location>
        <begin position="126"/>
        <end position="179"/>
    </location>
</feature>
<evidence type="ECO:0000259" key="1">
    <source>
        <dbReference type="Pfam" id="PF17921"/>
    </source>
</evidence>
<reference evidence="2 3" key="1">
    <citation type="submission" date="2024-04" db="EMBL/GenBank/DDBJ databases">
        <title>Genome assembly C_amara_ONT_v2.</title>
        <authorList>
            <person name="Yant L."/>
            <person name="Moore C."/>
            <person name="Slenker M."/>
        </authorList>
    </citation>
    <scope>NUCLEOTIDE SEQUENCE [LARGE SCALE GENOMIC DNA]</scope>
    <source>
        <tissue evidence="2">Leaf</tissue>
    </source>
</reference>
<protein>
    <recommendedName>
        <fullName evidence="1">Integrase zinc-binding domain-containing protein</fullName>
    </recommendedName>
</protein>
<organism evidence="2 3">
    <name type="scientific">Cardamine amara subsp. amara</name>
    <dbReference type="NCBI Taxonomy" id="228776"/>
    <lineage>
        <taxon>Eukaryota</taxon>
        <taxon>Viridiplantae</taxon>
        <taxon>Streptophyta</taxon>
        <taxon>Embryophyta</taxon>
        <taxon>Tracheophyta</taxon>
        <taxon>Spermatophyta</taxon>
        <taxon>Magnoliopsida</taxon>
        <taxon>eudicotyledons</taxon>
        <taxon>Gunneridae</taxon>
        <taxon>Pentapetalae</taxon>
        <taxon>rosids</taxon>
        <taxon>malvids</taxon>
        <taxon>Brassicales</taxon>
        <taxon>Brassicaceae</taxon>
        <taxon>Cardamineae</taxon>
        <taxon>Cardamine</taxon>
    </lineage>
</organism>
<keyword evidence="3" id="KW-1185">Reference proteome</keyword>
<accession>A0ABD0ZY04</accession>
<dbReference type="FunFam" id="1.10.340.70:FF:000001">
    <property type="entry name" value="Retrovirus-related Pol polyprotein from transposon gypsy-like Protein"/>
    <property type="match status" value="1"/>
</dbReference>
<dbReference type="InterPro" id="IPR050951">
    <property type="entry name" value="Retrovirus_Pol_polyprotein"/>
</dbReference>
<dbReference type="PANTHER" id="PTHR37984:SF5">
    <property type="entry name" value="PROTEIN NYNRIN-LIKE"/>
    <property type="match status" value="1"/>
</dbReference>